<feature type="domain" description="Response regulatory" evidence="3">
    <location>
        <begin position="3"/>
        <end position="116"/>
    </location>
</feature>
<dbReference type="Proteomes" id="UP000317010">
    <property type="component" value="Unassembled WGS sequence"/>
</dbReference>
<sequence length="117" mass="13108">MKTALIIEDDKDTLDILGYIVNDIGLKNVNSRTILTTHEIYELSPHIILLDHFLNMKLGDNLCLKIKSDPAIKHIPVIMLSTHLNIEVIAKKSLADTYLAKPFDIGDLTGLINTFII</sequence>
<evidence type="ECO:0000256" key="1">
    <source>
        <dbReference type="ARBA" id="ARBA00022553"/>
    </source>
</evidence>
<evidence type="ECO:0000313" key="4">
    <source>
        <dbReference type="EMBL" id="TWJ02355.1"/>
    </source>
</evidence>
<dbReference type="InterPro" id="IPR001789">
    <property type="entry name" value="Sig_transdc_resp-reg_receiver"/>
</dbReference>
<evidence type="ECO:0000256" key="2">
    <source>
        <dbReference type="PROSITE-ProRule" id="PRU00169"/>
    </source>
</evidence>
<dbReference type="PANTHER" id="PTHR44591:SF3">
    <property type="entry name" value="RESPONSE REGULATORY DOMAIN-CONTAINING PROTEIN"/>
    <property type="match status" value="1"/>
</dbReference>
<protein>
    <submittedName>
        <fullName evidence="4">Two-component system alkaline phosphatase synthesis response regulator PhoP</fullName>
    </submittedName>
</protein>
<dbReference type="SMART" id="SM00448">
    <property type="entry name" value="REC"/>
    <property type="match status" value="1"/>
</dbReference>
<keyword evidence="5" id="KW-1185">Reference proteome</keyword>
<evidence type="ECO:0000313" key="5">
    <source>
        <dbReference type="Proteomes" id="UP000317010"/>
    </source>
</evidence>
<reference evidence="4 5" key="1">
    <citation type="submission" date="2019-07" db="EMBL/GenBank/DDBJ databases">
        <title>Genomic Encyclopedia of Archaeal and Bacterial Type Strains, Phase II (KMG-II): from individual species to whole genera.</title>
        <authorList>
            <person name="Goeker M."/>
        </authorList>
    </citation>
    <scope>NUCLEOTIDE SEQUENCE [LARGE SCALE GENOMIC DNA]</scope>
    <source>
        <strain evidence="4 5">ATCC BAA-1854</strain>
    </source>
</reference>
<gene>
    <name evidence="4" type="ORF">JN11_01327</name>
</gene>
<dbReference type="InterPro" id="IPR050595">
    <property type="entry name" value="Bact_response_regulator"/>
</dbReference>
<feature type="modified residue" description="4-aspartylphosphate" evidence="2">
    <location>
        <position position="51"/>
    </location>
</feature>
<dbReference type="EMBL" id="VLLI01000003">
    <property type="protein sequence ID" value="TWJ02355.1"/>
    <property type="molecule type" value="Genomic_DNA"/>
</dbReference>
<dbReference type="SUPFAM" id="SSF52172">
    <property type="entry name" value="CheY-like"/>
    <property type="match status" value="1"/>
</dbReference>
<comment type="caution">
    <text evidence="4">The sequence shown here is derived from an EMBL/GenBank/DDBJ whole genome shotgun (WGS) entry which is preliminary data.</text>
</comment>
<proteinExistence type="predicted"/>
<dbReference type="RefSeq" id="WP_144910890.1">
    <property type="nucleotide sequence ID" value="NZ_VLLI01000003.1"/>
</dbReference>
<accession>A0A562UAM0</accession>
<evidence type="ECO:0000259" key="3">
    <source>
        <dbReference type="PROSITE" id="PS50110"/>
    </source>
</evidence>
<dbReference type="Pfam" id="PF00072">
    <property type="entry name" value="Response_reg"/>
    <property type="match status" value="1"/>
</dbReference>
<name>A0A562UAM0_9SPHI</name>
<dbReference type="Gene3D" id="3.40.50.2300">
    <property type="match status" value="1"/>
</dbReference>
<dbReference type="InterPro" id="IPR011006">
    <property type="entry name" value="CheY-like_superfamily"/>
</dbReference>
<dbReference type="AlphaFoldDB" id="A0A562UAM0"/>
<organism evidence="4 5">
    <name type="scientific">Mucilaginibacter frigoritolerans</name>
    <dbReference type="NCBI Taxonomy" id="652788"/>
    <lineage>
        <taxon>Bacteria</taxon>
        <taxon>Pseudomonadati</taxon>
        <taxon>Bacteroidota</taxon>
        <taxon>Sphingobacteriia</taxon>
        <taxon>Sphingobacteriales</taxon>
        <taxon>Sphingobacteriaceae</taxon>
        <taxon>Mucilaginibacter</taxon>
    </lineage>
</organism>
<dbReference type="PANTHER" id="PTHR44591">
    <property type="entry name" value="STRESS RESPONSE REGULATOR PROTEIN 1"/>
    <property type="match status" value="1"/>
</dbReference>
<dbReference type="OrthoDB" id="770750at2"/>
<dbReference type="PROSITE" id="PS50110">
    <property type="entry name" value="RESPONSE_REGULATORY"/>
    <property type="match status" value="1"/>
</dbReference>
<keyword evidence="1 2" id="KW-0597">Phosphoprotein</keyword>
<dbReference type="GO" id="GO:0000160">
    <property type="term" value="P:phosphorelay signal transduction system"/>
    <property type="evidence" value="ECO:0007669"/>
    <property type="project" value="InterPro"/>
</dbReference>